<dbReference type="RefSeq" id="WP_135525859.1">
    <property type="nucleotide sequence ID" value="NZ_SRLH01000003.1"/>
</dbReference>
<dbReference type="OrthoDB" id="1448105at2"/>
<evidence type="ECO:0000313" key="2">
    <source>
        <dbReference type="Proteomes" id="UP000297407"/>
    </source>
</evidence>
<dbReference type="EMBL" id="SRLH01000003">
    <property type="protein sequence ID" value="TGD58599.1"/>
    <property type="molecule type" value="Genomic_DNA"/>
</dbReference>
<proteinExistence type="predicted"/>
<dbReference type="PROSITE" id="PS51257">
    <property type="entry name" value="PROKAR_LIPOPROTEIN"/>
    <property type="match status" value="1"/>
</dbReference>
<keyword evidence="2" id="KW-1185">Reference proteome</keyword>
<comment type="caution">
    <text evidence="1">The sequence shown here is derived from an EMBL/GenBank/DDBJ whole genome shotgun (WGS) entry which is preliminary data.</text>
</comment>
<reference evidence="1 2" key="1">
    <citation type="submission" date="2019-04" db="EMBL/GenBank/DDBJ databases">
        <title>Flavobacterium sp. strain DS2-A Genome sequencing and assembly.</title>
        <authorList>
            <person name="Kim I."/>
        </authorList>
    </citation>
    <scope>NUCLEOTIDE SEQUENCE [LARGE SCALE GENOMIC DNA]</scope>
    <source>
        <strain evidence="1 2">DS2-A</strain>
    </source>
</reference>
<dbReference type="AlphaFoldDB" id="A0A4Z0L9A4"/>
<accession>A0A4Z0L9A4</accession>
<gene>
    <name evidence="1" type="ORF">E4635_06715</name>
</gene>
<evidence type="ECO:0000313" key="1">
    <source>
        <dbReference type="EMBL" id="TGD58599.1"/>
    </source>
</evidence>
<dbReference type="Proteomes" id="UP000297407">
    <property type="component" value="Unassembled WGS sequence"/>
</dbReference>
<organism evidence="1 2">
    <name type="scientific">Flavobacterium humi</name>
    <dbReference type="NCBI Taxonomy" id="2562683"/>
    <lineage>
        <taxon>Bacteria</taxon>
        <taxon>Pseudomonadati</taxon>
        <taxon>Bacteroidota</taxon>
        <taxon>Flavobacteriia</taxon>
        <taxon>Flavobacteriales</taxon>
        <taxon>Flavobacteriaceae</taxon>
        <taxon>Flavobacterium</taxon>
    </lineage>
</organism>
<name>A0A4Z0L9A4_9FLAO</name>
<protein>
    <recommendedName>
        <fullName evidence="3">Lipoprotein</fullName>
    </recommendedName>
</protein>
<evidence type="ECO:0008006" key="3">
    <source>
        <dbReference type="Google" id="ProtNLM"/>
    </source>
</evidence>
<sequence>MKKRYSAGLLLMMVLVGFLASCDRSINRFQEKQQVTDVEKARMDRVIAIDDSIGKIRNKECKKLPLSQTITNYTGKMKQIDLEGCPKEFSKSFNEHIRSWENLTQVTDKYPDMRGEMHDLFKKLEKSQDSAVFKKLKNDVWDTWDVIEIKSK</sequence>